<feature type="modified residue" description="4-aspartylphosphate" evidence="9">
    <location>
        <position position="1380"/>
    </location>
</feature>
<dbReference type="SUPFAM" id="SSF47384">
    <property type="entry name" value="Homodimeric domain of signal transducing histidine kinase"/>
    <property type="match status" value="2"/>
</dbReference>
<keyword evidence="4" id="KW-0808">Transferase</keyword>
<dbReference type="CDD" id="cd00130">
    <property type="entry name" value="PAS"/>
    <property type="match status" value="1"/>
</dbReference>
<evidence type="ECO:0000259" key="11">
    <source>
        <dbReference type="PROSITE" id="PS50110"/>
    </source>
</evidence>
<dbReference type="SMART" id="SM00388">
    <property type="entry name" value="HisKA"/>
    <property type="match status" value="2"/>
</dbReference>
<feature type="modified residue" description="4-aspartylphosphate" evidence="9">
    <location>
        <position position="708"/>
    </location>
</feature>
<dbReference type="NCBIfam" id="TIGR00229">
    <property type="entry name" value="sensory_box"/>
    <property type="match status" value="1"/>
</dbReference>
<dbReference type="InterPro" id="IPR036890">
    <property type="entry name" value="HATPase_C_sf"/>
</dbReference>
<dbReference type="PANTHER" id="PTHR43547:SF2">
    <property type="entry name" value="HYBRID SIGNAL TRANSDUCTION HISTIDINE KINASE C"/>
    <property type="match status" value="1"/>
</dbReference>
<dbReference type="SMART" id="SM00091">
    <property type="entry name" value="PAS"/>
    <property type="match status" value="1"/>
</dbReference>
<dbReference type="SMART" id="SM00387">
    <property type="entry name" value="HATPase_c"/>
    <property type="match status" value="2"/>
</dbReference>
<accession>A0A976BHN1</accession>
<dbReference type="Pfam" id="PF00512">
    <property type="entry name" value="HisKA"/>
    <property type="match status" value="1"/>
</dbReference>
<organism evidence="13 14">
    <name type="scientific">Cupriavidus oxalaticus</name>
    <dbReference type="NCBI Taxonomy" id="96344"/>
    <lineage>
        <taxon>Bacteria</taxon>
        <taxon>Pseudomonadati</taxon>
        <taxon>Pseudomonadota</taxon>
        <taxon>Betaproteobacteria</taxon>
        <taxon>Burkholderiales</taxon>
        <taxon>Burkholderiaceae</taxon>
        <taxon>Cupriavidus</taxon>
    </lineage>
</organism>
<evidence type="ECO:0000256" key="2">
    <source>
        <dbReference type="ARBA" id="ARBA00012438"/>
    </source>
</evidence>
<feature type="domain" description="Response regulatory" evidence="11">
    <location>
        <begin position="659"/>
        <end position="775"/>
    </location>
</feature>
<dbReference type="CDD" id="cd00082">
    <property type="entry name" value="HisKA"/>
    <property type="match status" value="2"/>
</dbReference>
<evidence type="ECO:0000256" key="4">
    <source>
        <dbReference type="ARBA" id="ARBA00022679"/>
    </source>
</evidence>
<dbReference type="Gene3D" id="3.30.565.10">
    <property type="entry name" value="Histidine kinase-like ATPase, C-terminal domain"/>
    <property type="match status" value="2"/>
</dbReference>
<evidence type="ECO:0000259" key="12">
    <source>
        <dbReference type="PROSITE" id="PS50112"/>
    </source>
</evidence>
<dbReference type="PROSITE" id="PS50112">
    <property type="entry name" value="PAS"/>
    <property type="match status" value="1"/>
</dbReference>
<evidence type="ECO:0000256" key="1">
    <source>
        <dbReference type="ARBA" id="ARBA00000085"/>
    </source>
</evidence>
<protein>
    <recommendedName>
        <fullName evidence="2">histidine kinase</fullName>
        <ecNumber evidence="2">2.7.13.3</ecNumber>
    </recommendedName>
</protein>
<dbReference type="EMBL" id="OGUS01000137">
    <property type="protein sequence ID" value="SPC19678.1"/>
    <property type="molecule type" value="Genomic_DNA"/>
</dbReference>
<dbReference type="InterPro" id="IPR003661">
    <property type="entry name" value="HisK_dim/P_dom"/>
</dbReference>
<dbReference type="GO" id="GO:0000155">
    <property type="term" value="F:phosphorelay sensor kinase activity"/>
    <property type="evidence" value="ECO:0007669"/>
    <property type="project" value="InterPro"/>
</dbReference>
<dbReference type="GeneID" id="303487966"/>
<dbReference type="InterPro" id="IPR005467">
    <property type="entry name" value="His_kinase_dom"/>
</dbReference>
<evidence type="ECO:0000259" key="10">
    <source>
        <dbReference type="PROSITE" id="PS50109"/>
    </source>
</evidence>
<dbReference type="Gene3D" id="1.10.287.130">
    <property type="match status" value="2"/>
</dbReference>
<evidence type="ECO:0000256" key="9">
    <source>
        <dbReference type="PROSITE-ProRule" id="PRU00169"/>
    </source>
</evidence>
<keyword evidence="5" id="KW-0547">Nucleotide-binding</keyword>
<feature type="domain" description="Response regulatory" evidence="11">
    <location>
        <begin position="1331"/>
        <end position="1448"/>
    </location>
</feature>
<feature type="modified residue" description="4-aspartylphosphate" evidence="9">
    <location>
        <position position="1239"/>
    </location>
</feature>
<evidence type="ECO:0000256" key="6">
    <source>
        <dbReference type="ARBA" id="ARBA00022777"/>
    </source>
</evidence>
<keyword evidence="3 9" id="KW-0597">Phosphoprotein</keyword>
<proteinExistence type="predicted"/>
<evidence type="ECO:0000256" key="5">
    <source>
        <dbReference type="ARBA" id="ARBA00022741"/>
    </source>
</evidence>
<dbReference type="PRINTS" id="PR00344">
    <property type="entry name" value="BCTRLSENSOR"/>
</dbReference>
<dbReference type="Pfam" id="PF00072">
    <property type="entry name" value="Response_reg"/>
    <property type="match status" value="3"/>
</dbReference>
<gene>
    <name evidence="13" type="ORF">CO2235_MP20089</name>
</gene>
<evidence type="ECO:0000313" key="13">
    <source>
        <dbReference type="EMBL" id="SPC19678.1"/>
    </source>
</evidence>
<evidence type="ECO:0000256" key="8">
    <source>
        <dbReference type="ARBA" id="ARBA00023012"/>
    </source>
</evidence>
<dbReference type="CDD" id="cd16922">
    <property type="entry name" value="HATPase_EvgS-ArcB-TorS-like"/>
    <property type="match status" value="1"/>
</dbReference>
<dbReference type="SMART" id="SM00448">
    <property type="entry name" value="REC"/>
    <property type="match status" value="3"/>
</dbReference>
<name>A0A976BHN1_9BURK</name>
<dbReference type="PROSITE" id="PS50109">
    <property type="entry name" value="HIS_KIN"/>
    <property type="match status" value="2"/>
</dbReference>
<dbReference type="Gene3D" id="3.40.50.2300">
    <property type="match status" value="3"/>
</dbReference>
<dbReference type="InterPro" id="IPR000014">
    <property type="entry name" value="PAS"/>
</dbReference>
<feature type="domain" description="Histidine kinase" evidence="10">
    <location>
        <begin position="943"/>
        <end position="1169"/>
    </location>
</feature>
<dbReference type="GO" id="GO:0005524">
    <property type="term" value="F:ATP binding"/>
    <property type="evidence" value="ECO:0007669"/>
    <property type="project" value="UniProtKB-KW"/>
</dbReference>
<dbReference type="EC" id="2.7.13.3" evidence="2"/>
<dbReference type="Gene3D" id="3.30.450.40">
    <property type="match status" value="1"/>
</dbReference>
<dbReference type="RefSeq" id="WP_371136892.1">
    <property type="nucleotide sequence ID" value="NZ_CP069809.1"/>
</dbReference>
<comment type="caution">
    <text evidence="13">The sequence shown here is derived from an EMBL/GenBank/DDBJ whole genome shotgun (WGS) entry which is preliminary data.</text>
</comment>
<dbReference type="InterPro" id="IPR029016">
    <property type="entry name" value="GAF-like_dom_sf"/>
</dbReference>
<evidence type="ECO:0000256" key="7">
    <source>
        <dbReference type="ARBA" id="ARBA00022840"/>
    </source>
</evidence>
<dbReference type="Pfam" id="PF02518">
    <property type="entry name" value="HATPase_c"/>
    <property type="match status" value="2"/>
</dbReference>
<dbReference type="InterPro" id="IPR036097">
    <property type="entry name" value="HisK_dim/P_sf"/>
</dbReference>
<dbReference type="Gene3D" id="3.30.450.20">
    <property type="entry name" value="PAS domain"/>
    <property type="match status" value="2"/>
</dbReference>
<keyword evidence="8" id="KW-0902">Two-component regulatory system</keyword>
<dbReference type="Proteomes" id="UP000256862">
    <property type="component" value="Plasmid CO2235_mp"/>
</dbReference>
<dbReference type="CDD" id="cd17574">
    <property type="entry name" value="REC_OmpR"/>
    <property type="match status" value="1"/>
</dbReference>
<keyword evidence="7" id="KW-0067">ATP-binding</keyword>
<sequence>MSKPDGTAPQASDAASGSACPDMPGFLAGGGEMGALIRAHEWAATPLGPPQAWPHSLKTAMRIMLTSRQPIWIGWGEALHFFYNDAYQSIIGGKHPGALGQPTAVVWRELWPEISPLLDTAMTRAEGSFVEQKLLIMERNGYPEETYYTFSYSPVPNDHGGTGGIICANSDDTERVLAERQLNVLRDVAAAATDARSWREACERTMGALASDPRDIVFALLYIAEPGAAELQRVVASGIDAAHPAAPPAIPLEGVTPWPVAEVLQQQQPALIEHLATRFAAPLPAGAWSVPTDAAAVIPVVPSGSASHRGVLVVGLNPYRLFGERYRSFLNLVAGQIGAAMHSAQAYEEARKRAEALAEIDRAKTTFFSNISHEFRTPLTLMLGPLEELLRRAGAGGGSAGDEQRSLLEMTHRSGMRLLKLVNALLDFSRIEAGRIRMRRRPTDLAAFTADLASLFRASVESAGMSLQVECEALPQPVAVDRDMWETIVLNLVSNAFKFTFAGGITVSVAAQGDNAVLRVRDTGIGIPAGELPRIFERFHRVEGAQGRSIEGSGIGLALVQELVRLHGGTVEVDSVQGQGACFTVTLPRVGADDEQADPAAAPAASSAQARAYVDAALRWPYAEAPAMALAAEDGQYSRQDWHDRQPPAPDGEAAVAATVLVVDDNDDVRDYMRRLLNAAGHRVEVAPDGEAALEVARRQQPALIVSDVMMPRLDGFGLVQAVRADPVLRDTPVLLLSARAGEEARVSGLGSGADDYLVKPFSARELLARVASNLRLSELRRATERRLQDLNASLERRIAQAVTDHDRLWELSEDLLIVAGFDGTLQRVSPAWTRTLGHAPHEALGRPYLSFIYPDDLVLVTARLAALRHDGTPVRFECRQPRADGTLRWLAWTLTVDPSNGHLHGIGRDVTGDREVQAALRHAEEALRTAQKMEAIGKLTGGVAHDFNNLLQVIGGNLQLLARDLSGNTDAAPRLRNALAGVARGAKLSSQLLAFGRRQPLAPRVVNLGRLARTLDDMLRRALGDGIEIETVVADGLWNTLVDPFQVENALLNLAINARDAMHGQGRLTIEARNTWLDEALEEPPHGRAPRPAAQYVLLAVTDTGTGMTPEVQEHVFEPFFTTKPEGQGTGLGLSMVYGFIRQSDGHVKIVSKPGRGTTVKLYLPRVNMAEDPDAEPDTDRARGGGETVLVVEDDEDVRATVVEMLASLGYHVLRARDAQGALAIVERGVHIDLLFSDVVMPGPLRSTELADKVRELLPGIAVLFTSGYTDSIIVHGGRLDPGVELLSKPYRHEALARKVRHVLANREQRAAAAAGVAAARRAPSDQGTRVLCVDDDALVRASTAELLRACGAEVTEAQSDIEALALLAAGRFDLLLTDVALHGGAGGSGVDLALAARQRQPRLRVVFATGYPLALTPAQHQALGDAAVLRKPYAPQALLDLLQGAGPGSPGR</sequence>
<dbReference type="InterPro" id="IPR004358">
    <property type="entry name" value="Sig_transdc_His_kin-like_C"/>
</dbReference>
<dbReference type="InterPro" id="IPR035965">
    <property type="entry name" value="PAS-like_dom_sf"/>
</dbReference>
<dbReference type="FunFam" id="3.30.565.10:FF:000037">
    <property type="entry name" value="Hybrid sensor histidine kinase/response regulator"/>
    <property type="match status" value="1"/>
</dbReference>
<dbReference type="SUPFAM" id="SSF55785">
    <property type="entry name" value="PYP-like sensor domain (PAS domain)"/>
    <property type="match status" value="1"/>
</dbReference>
<dbReference type="PANTHER" id="PTHR43547">
    <property type="entry name" value="TWO-COMPONENT HISTIDINE KINASE"/>
    <property type="match status" value="1"/>
</dbReference>
<dbReference type="InterPro" id="IPR003594">
    <property type="entry name" value="HATPase_dom"/>
</dbReference>
<feature type="domain" description="Histidine kinase" evidence="10">
    <location>
        <begin position="370"/>
        <end position="591"/>
    </location>
</feature>
<evidence type="ECO:0000313" key="14">
    <source>
        <dbReference type="Proteomes" id="UP000256862"/>
    </source>
</evidence>
<dbReference type="Pfam" id="PF08447">
    <property type="entry name" value="PAS_3"/>
    <property type="match status" value="1"/>
</dbReference>
<dbReference type="CDD" id="cd18161">
    <property type="entry name" value="REC_hyHK_blue-like"/>
    <property type="match status" value="1"/>
</dbReference>
<reference evidence="13 14" key="1">
    <citation type="submission" date="2018-01" db="EMBL/GenBank/DDBJ databases">
        <authorList>
            <person name="Clerissi C."/>
        </authorList>
    </citation>
    <scope>NUCLEOTIDE SEQUENCE [LARGE SCALE GENOMIC DNA]</scope>
    <source>
        <strain evidence="13">Cupriavidus oxalaticus LMG 2235</strain>
        <plasmid evidence="14">co2235_mp</plasmid>
    </source>
</reference>
<keyword evidence="6" id="KW-0418">Kinase</keyword>
<comment type="catalytic activity">
    <reaction evidence="1">
        <text>ATP + protein L-histidine = ADP + protein N-phospho-L-histidine.</text>
        <dbReference type="EC" id="2.7.13.3"/>
    </reaction>
</comment>
<dbReference type="InterPro" id="IPR011006">
    <property type="entry name" value="CheY-like_superfamily"/>
</dbReference>
<dbReference type="InterPro" id="IPR013655">
    <property type="entry name" value="PAS_fold_3"/>
</dbReference>
<dbReference type="SUPFAM" id="SSF55781">
    <property type="entry name" value="GAF domain-like"/>
    <property type="match status" value="1"/>
</dbReference>
<dbReference type="SUPFAM" id="SSF55874">
    <property type="entry name" value="ATPase domain of HSP90 chaperone/DNA topoisomerase II/histidine kinase"/>
    <property type="match status" value="2"/>
</dbReference>
<geneLocation type="plasmid" evidence="14">
    <name>co2235_mp</name>
</geneLocation>
<evidence type="ECO:0000256" key="3">
    <source>
        <dbReference type="ARBA" id="ARBA00022553"/>
    </source>
</evidence>
<dbReference type="PROSITE" id="PS50110">
    <property type="entry name" value="RESPONSE_REGULATORY"/>
    <property type="match status" value="3"/>
</dbReference>
<feature type="domain" description="PAS" evidence="12">
    <location>
        <begin position="817"/>
        <end position="872"/>
    </location>
</feature>
<dbReference type="InterPro" id="IPR001789">
    <property type="entry name" value="Sig_transdc_resp-reg_receiver"/>
</dbReference>
<dbReference type="SUPFAM" id="SSF52172">
    <property type="entry name" value="CheY-like"/>
    <property type="match status" value="3"/>
</dbReference>
<feature type="domain" description="Response regulatory" evidence="11">
    <location>
        <begin position="1189"/>
        <end position="1305"/>
    </location>
</feature>